<keyword evidence="6" id="KW-1185">Reference proteome</keyword>
<protein>
    <submittedName>
        <fullName evidence="5">Phosphonate metabolism transcriptional regulator PhnF</fullName>
    </submittedName>
</protein>
<dbReference type="GO" id="GO:0003677">
    <property type="term" value="F:DNA binding"/>
    <property type="evidence" value="ECO:0007669"/>
    <property type="project" value="UniProtKB-KW"/>
</dbReference>
<dbReference type="PANTHER" id="PTHR44846:SF1">
    <property type="entry name" value="MANNOSYL-D-GLYCERATE TRANSPORT_METABOLISM SYSTEM REPRESSOR MNGR-RELATED"/>
    <property type="match status" value="1"/>
</dbReference>
<evidence type="ECO:0000313" key="5">
    <source>
        <dbReference type="EMBL" id="PSJ57412.1"/>
    </source>
</evidence>
<proteinExistence type="predicted"/>
<dbReference type="InterPro" id="IPR028978">
    <property type="entry name" value="Chorismate_lyase_/UTRA_dom_sf"/>
</dbReference>
<keyword evidence="1" id="KW-0805">Transcription regulation</keyword>
<dbReference type="InterPro" id="IPR036388">
    <property type="entry name" value="WH-like_DNA-bd_sf"/>
</dbReference>
<evidence type="ECO:0000259" key="4">
    <source>
        <dbReference type="PROSITE" id="PS50949"/>
    </source>
</evidence>
<dbReference type="InterPro" id="IPR036390">
    <property type="entry name" value="WH_DNA-bd_sf"/>
</dbReference>
<dbReference type="Proteomes" id="UP000240653">
    <property type="component" value="Unassembled WGS sequence"/>
</dbReference>
<dbReference type="Pfam" id="PF00392">
    <property type="entry name" value="GntR"/>
    <property type="match status" value="1"/>
</dbReference>
<dbReference type="Gene3D" id="3.40.1410.10">
    <property type="entry name" value="Chorismate lyase-like"/>
    <property type="match status" value="1"/>
</dbReference>
<dbReference type="GO" id="GO:0003700">
    <property type="term" value="F:DNA-binding transcription factor activity"/>
    <property type="evidence" value="ECO:0007669"/>
    <property type="project" value="InterPro"/>
</dbReference>
<evidence type="ECO:0000256" key="1">
    <source>
        <dbReference type="ARBA" id="ARBA00023015"/>
    </source>
</evidence>
<name>A0A2P7S4Q5_9HYPH</name>
<keyword evidence="3" id="KW-0804">Transcription</keyword>
<organism evidence="5 6">
    <name type="scientific">Pseudaminobacter soli</name>
    <name type="common">ex Li et al. 2025</name>
    <dbReference type="NCBI Taxonomy" id="1295366"/>
    <lineage>
        <taxon>Bacteria</taxon>
        <taxon>Pseudomonadati</taxon>
        <taxon>Pseudomonadota</taxon>
        <taxon>Alphaproteobacteria</taxon>
        <taxon>Hyphomicrobiales</taxon>
        <taxon>Phyllobacteriaceae</taxon>
        <taxon>Pseudaminobacter</taxon>
    </lineage>
</organism>
<dbReference type="InterPro" id="IPR012702">
    <property type="entry name" value="CP_lyase_PhnF"/>
</dbReference>
<dbReference type="PRINTS" id="PR00035">
    <property type="entry name" value="HTHGNTR"/>
</dbReference>
<evidence type="ECO:0000313" key="6">
    <source>
        <dbReference type="Proteomes" id="UP000240653"/>
    </source>
</evidence>
<gene>
    <name evidence="5" type="primary">phnF</name>
    <name evidence="5" type="ORF">C7I85_22290</name>
</gene>
<dbReference type="NCBIfam" id="TIGR02325">
    <property type="entry name" value="C_P_lyase_phnF"/>
    <property type="match status" value="1"/>
</dbReference>
<dbReference type="Pfam" id="PF07702">
    <property type="entry name" value="UTRA"/>
    <property type="match status" value="1"/>
</dbReference>
<dbReference type="PROSITE" id="PS50949">
    <property type="entry name" value="HTH_GNTR"/>
    <property type="match status" value="1"/>
</dbReference>
<dbReference type="AlphaFoldDB" id="A0A2P7S4Q5"/>
<dbReference type="InterPro" id="IPR011663">
    <property type="entry name" value="UTRA"/>
</dbReference>
<keyword evidence="2" id="KW-0238">DNA-binding</keyword>
<evidence type="ECO:0000256" key="2">
    <source>
        <dbReference type="ARBA" id="ARBA00023125"/>
    </source>
</evidence>
<sequence length="247" mass="27212">MEQTGEDLMERRSGVALWRQVADRIRLGISNGTLGEGGRLPPEITLSQQFGVNRHTVRAAISALVQEGVLRAEQGRGTFVESRKRLAYPITTRTRFSTGLKDQTRARRVNLLRHVVEPAPTRVAEALQLEPGAPVHRLETLSEADGRCVSRGTSWFDATRFPGFADVFVETGSITASFARFGVDDYVRRSTLVSARHADAEDLDTLKLSPGAIVLVTIAINDDLDGRPIQFSETHFSADLVELTIET</sequence>
<accession>A0A2P7S4Q5</accession>
<dbReference type="SUPFAM" id="SSF64288">
    <property type="entry name" value="Chorismate lyase-like"/>
    <property type="match status" value="1"/>
</dbReference>
<dbReference type="SUPFAM" id="SSF46785">
    <property type="entry name" value="Winged helix' DNA-binding domain"/>
    <property type="match status" value="1"/>
</dbReference>
<dbReference type="SMART" id="SM00345">
    <property type="entry name" value="HTH_GNTR"/>
    <property type="match status" value="1"/>
</dbReference>
<comment type="caution">
    <text evidence="5">The sequence shown here is derived from an EMBL/GenBank/DDBJ whole genome shotgun (WGS) entry which is preliminary data.</text>
</comment>
<dbReference type="InterPro" id="IPR050679">
    <property type="entry name" value="Bact_HTH_transcr_reg"/>
</dbReference>
<reference evidence="5 6" key="1">
    <citation type="submission" date="2018-03" db="EMBL/GenBank/DDBJ databases">
        <title>The draft genome of Mesorhizobium soli JCM 19897.</title>
        <authorList>
            <person name="Li L."/>
            <person name="Liu L."/>
            <person name="Liang L."/>
            <person name="Wang T."/>
            <person name="Zhang X."/>
        </authorList>
    </citation>
    <scope>NUCLEOTIDE SEQUENCE [LARGE SCALE GENOMIC DNA]</scope>
    <source>
        <strain evidence="5 6">JCM 19897</strain>
    </source>
</reference>
<dbReference type="GO" id="GO:0045892">
    <property type="term" value="P:negative regulation of DNA-templated transcription"/>
    <property type="evidence" value="ECO:0007669"/>
    <property type="project" value="TreeGrafter"/>
</dbReference>
<dbReference type="OrthoDB" id="9800645at2"/>
<dbReference type="CDD" id="cd07377">
    <property type="entry name" value="WHTH_GntR"/>
    <property type="match status" value="1"/>
</dbReference>
<dbReference type="InterPro" id="IPR000524">
    <property type="entry name" value="Tscrpt_reg_HTH_GntR"/>
</dbReference>
<evidence type="ECO:0000256" key="3">
    <source>
        <dbReference type="ARBA" id="ARBA00023163"/>
    </source>
</evidence>
<dbReference type="PANTHER" id="PTHR44846">
    <property type="entry name" value="MANNOSYL-D-GLYCERATE TRANSPORT/METABOLISM SYSTEM REPRESSOR MNGR-RELATED"/>
    <property type="match status" value="1"/>
</dbReference>
<dbReference type="SMART" id="SM00866">
    <property type="entry name" value="UTRA"/>
    <property type="match status" value="1"/>
</dbReference>
<dbReference type="Gene3D" id="1.10.10.10">
    <property type="entry name" value="Winged helix-like DNA-binding domain superfamily/Winged helix DNA-binding domain"/>
    <property type="match status" value="1"/>
</dbReference>
<feature type="domain" description="HTH gntR-type" evidence="4">
    <location>
        <begin position="15"/>
        <end position="83"/>
    </location>
</feature>
<dbReference type="EMBL" id="PXYL01000014">
    <property type="protein sequence ID" value="PSJ57412.1"/>
    <property type="molecule type" value="Genomic_DNA"/>
</dbReference>